<feature type="transmembrane region" description="Helical" evidence="5">
    <location>
        <begin position="441"/>
        <end position="462"/>
    </location>
</feature>
<reference evidence="6" key="1">
    <citation type="submission" date="2020-06" db="EMBL/GenBank/DDBJ databases">
        <authorList>
            <consortium name="Plant Systems Biology data submission"/>
        </authorList>
    </citation>
    <scope>NUCLEOTIDE SEQUENCE</scope>
    <source>
        <strain evidence="6">D6</strain>
    </source>
</reference>
<dbReference type="EMBL" id="CAICTM010001965">
    <property type="protein sequence ID" value="CAB9527262.1"/>
    <property type="molecule type" value="Genomic_DNA"/>
</dbReference>
<keyword evidence="7" id="KW-1185">Reference proteome</keyword>
<dbReference type="OrthoDB" id="421038at2759"/>
<evidence type="ECO:0000256" key="5">
    <source>
        <dbReference type="SAM" id="Phobius"/>
    </source>
</evidence>
<proteinExistence type="inferred from homology"/>
<dbReference type="GO" id="GO:0034411">
    <property type="term" value="P:cell wall (1-&gt;3)-beta-D-glucan biosynthetic process"/>
    <property type="evidence" value="ECO:0007669"/>
    <property type="project" value="TreeGrafter"/>
</dbReference>
<evidence type="ECO:0000256" key="2">
    <source>
        <dbReference type="ARBA" id="ARBA00022729"/>
    </source>
</evidence>
<evidence type="ECO:0000313" key="7">
    <source>
        <dbReference type="Proteomes" id="UP001153069"/>
    </source>
</evidence>
<keyword evidence="5" id="KW-0812">Transmembrane</keyword>
<protein>
    <submittedName>
        <fullName evidence="6">Glucanosyltransferase gel1</fullName>
    </submittedName>
</protein>
<dbReference type="PANTHER" id="PTHR31468">
    <property type="entry name" value="1,3-BETA-GLUCANOSYLTRANSFERASE GAS1"/>
    <property type="match status" value="1"/>
</dbReference>
<dbReference type="GO" id="GO:0005886">
    <property type="term" value="C:plasma membrane"/>
    <property type="evidence" value="ECO:0007669"/>
    <property type="project" value="TreeGrafter"/>
</dbReference>
<organism evidence="6 7">
    <name type="scientific">Seminavis robusta</name>
    <dbReference type="NCBI Taxonomy" id="568900"/>
    <lineage>
        <taxon>Eukaryota</taxon>
        <taxon>Sar</taxon>
        <taxon>Stramenopiles</taxon>
        <taxon>Ochrophyta</taxon>
        <taxon>Bacillariophyta</taxon>
        <taxon>Bacillariophyceae</taxon>
        <taxon>Bacillariophycidae</taxon>
        <taxon>Naviculales</taxon>
        <taxon>Naviculaceae</taxon>
        <taxon>Seminavis</taxon>
    </lineage>
</organism>
<evidence type="ECO:0000313" key="6">
    <source>
        <dbReference type="EMBL" id="CAB9527262.1"/>
    </source>
</evidence>
<accession>A0A9N8HVL6</accession>
<dbReference type="InterPro" id="IPR017853">
    <property type="entry name" value="GH"/>
</dbReference>
<dbReference type="GO" id="GO:0042124">
    <property type="term" value="F:1,3-beta-glucanosyltransferase activity"/>
    <property type="evidence" value="ECO:0007669"/>
    <property type="project" value="TreeGrafter"/>
</dbReference>
<sequence>MSLDAEDVIRVEGRYLVRGDNKDRFFVRGIAFPDAPPTRLITEENGQHIQYNATGWISILQQLRDSSDELNTIRLYQLDDPSLVDYSEFFHAAADLGFYILVPLTATFGNAILNRALPAPHCYTKALWGYGTRMLHFALDHPNVIAGIIGNEVMNSIESWRAAPCIKAYARDLKQYMKSQLLTDHKYKQRGALIPLMYAAQDSGIGAALSNVDTIRLTVDYLSCRHHNNAKDDASVDILGVNLESWCSSYNTFETNMDGTPGIMFQMWQGLHTSVHAPLVFSELGCSHSRFNRDSPEFPGGGTRDWTEVPVVLQEMADTWSGFCSFAYWGNSLFNMMSGGPWNGRDVLIPTRDFENFQQQCAIGTQQKEQQSALVGSVVPGSLHDLPMQNGGIMESYYQSLAQNPHTQPTCAQVEEALAKTCKLELYDFEKMPSYYSMSGWWFLVVMILAVSCAAVAGFWWSRQRQRGTYERIPDPEPTTSQF</sequence>
<keyword evidence="3" id="KW-1015">Disulfide bond</keyword>
<comment type="caution">
    <text evidence="6">The sequence shown here is derived from an EMBL/GenBank/DDBJ whole genome shotgun (WGS) entry which is preliminary data.</text>
</comment>
<dbReference type="SUPFAM" id="SSF51445">
    <property type="entry name" value="(Trans)glycosidases"/>
    <property type="match status" value="1"/>
</dbReference>
<keyword evidence="2" id="KW-0732">Signal</keyword>
<dbReference type="Gene3D" id="3.20.20.80">
    <property type="entry name" value="Glycosidases"/>
    <property type="match status" value="1"/>
</dbReference>
<dbReference type="PANTHER" id="PTHR31468:SF2">
    <property type="entry name" value="1,3-BETA-GLUCANOSYLTRANSFERASE GAS1"/>
    <property type="match status" value="1"/>
</dbReference>
<dbReference type="Pfam" id="PF03198">
    <property type="entry name" value="Glyco_hydro_72"/>
    <property type="match status" value="1"/>
</dbReference>
<name>A0A9N8HVL6_9STRA</name>
<evidence type="ECO:0000256" key="3">
    <source>
        <dbReference type="ARBA" id="ARBA00023157"/>
    </source>
</evidence>
<keyword evidence="4" id="KW-0325">Glycoprotein</keyword>
<comment type="similarity">
    <text evidence="1">Belongs to the glycosyl hydrolase 72 family.</text>
</comment>
<dbReference type="InterPro" id="IPR004886">
    <property type="entry name" value="Glucanosyltransferase"/>
</dbReference>
<keyword evidence="5" id="KW-1133">Transmembrane helix</keyword>
<keyword evidence="5" id="KW-0472">Membrane</keyword>
<gene>
    <name evidence="6" type="ORF">SEMRO_1967_G308350.1</name>
</gene>
<evidence type="ECO:0000256" key="4">
    <source>
        <dbReference type="ARBA" id="ARBA00023180"/>
    </source>
</evidence>
<dbReference type="AlphaFoldDB" id="A0A9N8HVL6"/>
<evidence type="ECO:0000256" key="1">
    <source>
        <dbReference type="ARBA" id="ARBA00007528"/>
    </source>
</evidence>
<dbReference type="Proteomes" id="UP001153069">
    <property type="component" value="Unassembled WGS sequence"/>
</dbReference>